<dbReference type="InterPro" id="IPR001375">
    <property type="entry name" value="Peptidase_S9_cat"/>
</dbReference>
<keyword evidence="4" id="KW-0378">Hydrolase</keyword>
<evidence type="ECO:0000256" key="2">
    <source>
        <dbReference type="ARBA" id="ARBA00005228"/>
    </source>
</evidence>
<dbReference type="Gene3D" id="3.40.50.1820">
    <property type="entry name" value="alpha/beta hydrolase"/>
    <property type="match status" value="1"/>
</dbReference>
<evidence type="ECO:0000256" key="4">
    <source>
        <dbReference type="RuleBase" id="RU368024"/>
    </source>
</evidence>
<dbReference type="InterPro" id="IPR051167">
    <property type="entry name" value="Prolyl_oligopep/macrocyclase"/>
</dbReference>
<evidence type="ECO:0000256" key="1">
    <source>
        <dbReference type="ARBA" id="ARBA00001070"/>
    </source>
</evidence>
<dbReference type="EC" id="3.4.21.-" evidence="4"/>
<dbReference type="PANTHER" id="PTHR42881:SF2">
    <property type="entry name" value="PROLYL ENDOPEPTIDASE"/>
    <property type="match status" value="1"/>
</dbReference>
<feature type="domain" description="Peptidase S9 prolyl oligopeptidase catalytic" evidence="5">
    <location>
        <begin position="2"/>
        <end position="138"/>
    </location>
</feature>
<protein>
    <recommendedName>
        <fullName evidence="4">Prolyl endopeptidase</fullName>
        <ecNumber evidence="4">3.4.21.-</ecNumber>
    </recommendedName>
</protein>
<comment type="similarity">
    <text evidence="2 4">Belongs to the peptidase S9A family.</text>
</comment>
<accession>A0ABR3JQE0</accession>
<evidence type="ECO:0000256" key="3">
    <source>
        <dbReference type="ARBA" id="ARBA00011245"/>
    </source>
</evidence>
<proteinExistence type="inferred from homology"/>
<dbReference type="EMBL" id="JASNQZ010000005">
    <property type="protein sequence ID" value="KAL0957660.1"/>
    <property type="molecule type" value="Genomic_DNA"/>
</dbReference>
<comment type="subunit">
    <text evidence="3">Monomer.</text>
</comment>
<comment type="catalytic activity">
    <reaction evidence="1">
        <text>Hydrolysis of Pro-|-Xaa &gt;&gt; Ala-|-Xaa in oligopeptides.</text>
        <dbReference type="EC" id="3.4.21.26"/>
    </reaction>
</comment>
<dbReference type="Proteomes" id="UP001556367">
    <property type="component" value="Unassembled WGS sequence"/>
</dbReference>
<evidence type="ECO:0000313" key="7">
    <source>
        <dbReference type="Proteomes" id="UP001556367"/>
    </source>
</evidence>
<organism evidence="6 7">
    <name type="scientific">Hohenbuehelia grisea</name>
    <dbReference type="NCBI Taxonomy" id="104357"/>
    <lineage>
        <taxon>Eukaryota</taxon>
        <taxon>Fungi</taxon>
        <taxon>Dikarya</taxon>
        <taxon>Basidiomycota</taxon>
        <taxon>Agaricomycotina</taxon>
        <taxon>Agaricomycetes</taxon>
        <taxon>Agaricomycetidae</taxon>
        <taxon>Agaricales</taxon>
        <taxon>Pleurotineae</taxon>
        <taxon>Pleurotaceae</taxon>
        <taxon>Hohenbuehelia</taxon>
    </lineage>
</organism>
<name>A0ABR3JQE0_9AGAR</name>
<comment type="caution">
    <text evidence="6">The sequence shown here is derived from an EMBL/GenBank/DDBJ whole genome shotgun (WGS) entry which is preliminary data.</text>
</comment>
<dbReference type="InterPro" id="IPR029058">
    <property type="entry name" value="AB_hydrolase_fold"/>
</dbReference>
<dbReference type="PANTHER" id="PTHR42881">
    <property type="entry name" value="PROLYL ENDOPEPTIDASE"/>
    <property type="match status" value="1"/>
</dbReference>
<keyword evidence="4" id="KW-0645">Protease</keyword>
<keyword evidence="4" id="KW-0720">Serine protease</keyword>
<reference evidence="7" key="1">
    <citation type="submission" date="2024-06" db="EMBL/GenBank/DDBJ databases">
        <title>Multi-omics analyses provide insights into the biosynthesis of the anticancer antibiotic pleurotin in Hohenbuehelia grisea.</title>
        <authorList>
            <person name="Weaver J.A."/>
            <person name="Alberti F."/>
        </authorList>
    </citation>
    <scope>NUCLEOTIDE SEQUENCE [LARGE SCALE GENOMIC DNA]</scope>
    <source>
        <strain evidence="7">T-177</strain>
    </source>
</reference>
<sequence length="143" mass="16052">MACVNRAPEGTFGAAVAEVGVFDLLKFPQFTGGKNWISEYGNPDDPEDFYFIFPISPLHSPWTEQEYPPVLLMTADNDTRVPPLHSFKLAALLQNNRPDDTHSVFLRINKNAGHGPGKPTDQRIRELADKYCFIAKSMDLIMV</sequence>
<keyword evidence="7" id="KW-1185">Reference proteome</keyword>
<dbReference type="Pfam" id="PF00326">
    <property type="entry name" value="Peptidase_S9"/>
    <property type="match status" value="1"/>
</dbReference>
<evidence type="ECO:0000313" key="6">
    <source>
        <dbReference type="EMBL" id="KAL0957660.1"/>
    </source>
</evidence>
<evidence type="ECO:0000259" key="5">
    <source>
        <dbReference type="Pfam" id="PF00326"/>
    </source>
</evidence>
<dbReference type="InterPro" id="IPR002470">
    <property type="entry name" value="Peptidase_S9A"/>
</dbReference>
<gene>
    <name evidence="6" type="ORF">HGRIS_001441</name>
</gene>
<dbReference type="PRINTS" id="PR00862">
    <property type="entry name" value="PROLIGOPTASE"/>
</dbReference>
<dbReference type="SUPFAM" id="SSF53474">
    <property type="entry name" value="alpha/beta-Hydrolases"/>
    <property type="match status" value="1"/>
</dbReference>